<keyword evidence="2" id="KW-1185">Reference proteome</keyword>
<dbReference type="OrthoDB" id="10011769at2"/>
<organism evidence="1 2">
    <name type="scientific">Empedobacter tilapiae</name>
    <dbReference type="NCBI Taxonomy" id="2491114"/>
    <lineage>
        <taxon>Bacteria</taxon>
        <taxon>Pseudomonadati</taxon>
        <taxon>Bacteroidota</taxon>
        <taxon>Flavobacteriia</taxon>
        <taxon>Flavobacteriales</taxon>
        <taxon>Weeksellaceae</taxon>
        <taxon>Empedobacter</taxon>
    </lineage>
</organism>
<evidence type="ECO:0000313" key="1">
    <source>
        <dbReference type="EMBL" id="TGN22951.1"/>
    </source>
</evidence>
<dbReference type="AlphaFoldDB" id="A0A4Z1BQQ7"/>
<evidence type="ECO:0000313" key="2">
    <source>
        <dbReference type="Proteomes" id="UP000297998"/>
    </source>
</evidence>
<sequence>MRKFILLCFAVMLAQSCVTIDINKDPYYQKYNNQSYEKSSISGLSISNMRMNKNSKIATKKQYVGRNELKIKIENSSGGFYYVITVKEPMKVRFELSVKNSNSAIEASIVDKDKKEFFSLKSNGNRHKNRIEIIDFDKAGDYYLKFNSEENYRGKINILLNRIE</sequence>
<protein>
    <recommendedName>
        <fullName evidence="3">Lipoprotein</fullName>
    </recommendedName>
</protein>
<comment type="caution">
    <text evidence="1">The sequence shown here is derived from an EMBL/GenBank/DDBJ whole genome shotgun (WGS) entry which is preliminary data.</text>
</comment>
<dbReference type="EMBL" id="SRPE01000013">
    <property type="protein sequence ID" value="TGN22951.1"/>
    <property type="molecule type" value="Genomic_DNA"/>
</dbReference>
<gene>
    <name evidence="1" type="ORF">E4J94_15560</name>
</gene>
<reference evidence="1 2" key="1">
    <citation type="submission" date="2019-03" db="EMBL/GenBank/DDBJ databases">
        <title>Empedobacter tilapiae sp. nov., isolated from an intestine of Nile tilapia Oreochromis niloticus.</title>
        <authorList>
            <person name="Kim Y.-O."/>
            <person name="Yoon J.-H."/>
        </authorList>
    </citation>
    <scope>NUCLEOTIDE SEQUENCE [LARGE SCALE GENOMIC DNA]</scope>
    <source>
        <strain evidence="1 2">MRS2</strain>
    </source>
</reference>
<proteinExistence type="predicted"/>
<dbReference type="Gene3D" id="2.60.120.380">
    <property type="match status" value="1"/>
</dbReference>
<dbReference type="RefSeq" id="WP_135836709.1">
    <property type="nucleotide sequence ID" value="NZ_CAUQWU010000011.1"/>
</dbReference>
<dbReference type="Proteomes" id="UP000297998">
    <property type="component" value="Unassembled WGS sequence"/>
</dbReference>
<dbReference type="PROSITE" id="PS51257">
    <property type="entry name" value="PROKAR_LIPOPROTEIN"/>
    <property type="match status" value="1"/>
</dbReference>
<accession>A0A4Z1BQQ7</accession>
<name>A0A4Z1BQQ7_9FLAO</name>
<evidence type="ECO:0008006" key="3">
    <source>
        <dbReference type="Google" id="ProtNLM"/>
    </source>
</evidence>